<dbReference type="Proteomes" id="UP001209878">
    <property type="component" value="Unassembled WGS sequence"/>
</dbReference>
<dbReference type="AlphaFoldDB" id="A0AAD9P073"/>
<evidence type="ECO:0000256" key="12">
    <source>
        <dbReference type="ARBA" id="ARBA00032533"/>
    </source>
</evidence>
<sequence length="258" mass="29034">MSADDIQHCYLCSEGKMTAVFVSPTRLGVDKLRAKFKLKAQGRAIVFNPSSSEEHQKHLILFLRRINNDQKDALLQVKHPPTQNVLKAYKIFTKIKQSARGERSRSVQSNINDYFSPGSNVIDRQTMTVNSLESVVKEITSDVSANGDSSKSKQNNDVEDDDDDDDVIMTSEEIGIKCPYTQQVMKEPMRNKLCGHNYEKMAILEFIMRKKGNAKCPYAGCGNVTPLRMEDLALNTELKAHIGKQLSERGKAHQTQVL</sequence>
<reference evidence="16" key="1">
    <citation type="journal article" date="2023" name="Mol. Biol. Evol.">
        <title>Third-Generation Sequencing Reveals the Adaptive Role of the Epigenome in Three Deep-Sea Polychaetes.</title>
        <authorList>
            <person name="Perez M."/>
            <person name="Aroh O."/>
            <person name="Sun Y."/>
            <person name="Lan Y."/>
            <person name="Juniper S.K."/>
            <person name="Young C.R."/>
            <person name="Angers B."/>
            <person name="Qian P.Y."/>
        </authorList>
    </citation>
    <scope>NUCLEOTIDE SEQUENCE</scope>
    <source>
        <strain evidence="16">R07B-5</strain>
    </source>
</reference>
<evidence type="ECO:0000256" key="8">
    <source>
        <dbReference type="ARBA" id="ARBA00022786"/>
    </source>
</evidence>
<dbReference type="PANTHER" id="PTHR21330:SF1">
    <property type="entry name" value="E3 SUMO-PROTEIN LIGASE NSE2"/>
    <property type="match status" value="1"/>
</dbReference>
<evidence type="ECO:0000256" key="13">
    <source>
        <dbReference type="PROSITE-ProRule" id="PRU00452"/>
    </source>
</evidence>
<accession>A0AAD9P073</accession>
<evidence type="ECO:0000256" key="6">
    <source>
        <dbReference type="ARBA" id="ARBA00022723"/>
    </source>
</evidence>
<evidence type="ECO:0000256" key="9">
    <source>
        <dbReference type="ARBA" id="ARBA00022833"/>
    </source>
</evidence>
<dbReference type="Pfam" id="PF11789">
    <property type="entry name" value="zf-Nse"/>
    <property type="match status" value="1"/>
</dbReference>
<comment type="caution">
    <text evidence="16">The sequence shown here is derived from an EMBL/GenBank/DDBJ whole genome shotgun (WGS) entry which is preliminary data.</text>
</comment>
<dbReference type="GO" id="GO:0008270">
    <property type="term" value="F:zinc ion binding"/>
    <property type="evidence" value="ECO:0007669"/>
    <property type="project" value="UniProtKB-KW"/>
</dbReference>
<proteinExistence type="inferred from homology"/>
<evidence type="ECO:0000313" key="17">
    <source>
        <dbReference type="Proteomes" id="UP001209878"/>
    </source>
</evidence>
<evidence type="ECO:0000256" key="2">
    <source>
        <dbReference type="ARBA" id="ARBA00004718"/>
    </source>
</evidence>
<evidence type="ECO:0000256" key="7">
    <source>
        <dbReference type="ARBA" id="ARBA00022771"/>
    </source>
</evidence>
<dbReference type="GO" id="GO:0030915">
    <property type="term" value="C:Smc5-Smc6 complex"/>
    <property type="evidence" value="ECO:0007669"/>
    <property type="project" value="InterPro"/>
</dbReference>
<evidence type="ECO:0000259" key="15">
    <source>
        <dbReference type="PROSITE" id="PS51044"/>
    </source>
</evidence>
<keyword evidence="6" id="KW-0479">Metal-binding</keyword>
<dbReference type="InterPro" id="IPR013083">
    <property type="entry name" value="Znf_RING/FYVE/PHD"/>
</dbReference>
<evidence type="ECO:0000256" key="4">
    <source>
        <dbReference type="ARBA" id="ARBA00020923"/>
    </source>
</evidence>
<comment type="similarity">
    <text evidence="3">Belongs to the NSE2 family.</text>
</comment>
<dbReference type="GO" id="GO:0005634">
    <property type="term" value="C:nucleus"/>
    <property type="evidence" value="ECO:0007669"/>
    <property type="project" value="UniProtKB-SubCell"/>
</dbReference>
<dbReference type="GO" id="GO:0000724">
    <property type="term" value="P:double-strand break repair via homologous recombination"/>
    <property type="evidence" value="ECO:0007669"/>
    <property type="project" value="InterPro"/>
</dbReference>
<keyword evidence="9" id="KW-0862">Zinc</keyword>
<evidence type="ECO:0000256" key="10">
    <source>
        <dbReference type="ARBA" id="ARBA00023242"/>
    </source>
</evidence>
<name>A0AAD9P073_RIDPI</name>
<dbReference type="SUPFAM" id="SSF57850">
    <property type="entry name" value="RING/U-box"/>
    <property type="match status" value="1"/>
</dbReference>
<protein>
    <recommendedName>
        <fullName evidence="4">E3 SUMO-protein ligase NSE2</fullName>
    </recommendedName>
    <alternativeName>
        <fullName evidence="11">E3 SUMO-protein transferase NSE2</fullName>
    </alternativeName>
    <alternativeName>
        <fullName evidence="12">Non-structural maintenance of chromosomes element 2 homolog</fullName>
    </alternativeName>
</protein>
<dbReference type="PROSITE" id="PS51044">
    <property type="entry name" value="ZF_SP_RING"/>
    <property type="match status" value="1"/>
</dbReference>
<gene>
    <name evidence="16" type="ORF">NP493_226g05031</name>
</gene>
<dbReference type="CDD" id="cd16651">
    <property type="entry name" value="SPL-RING_NSE2"/>
    <property type="match status" value="1"/>
</dbReference>
<evidence type="ECO:0000256" key="5">
    <source>
        <dbReference type="ARBA" id="ARBA00022679"/>
    </source>
</evidence>
<keyword evidence="8" id="KW-0833">Ubl conjugation pathway</keyword>
<keyword evidence="7 13" id="KW-0863">Zinc-finger</keyword>
<organism evidence="16 17">
    <name type="scientific">Ridgeia piscesae</name>
    <name type="common">Tubeworm</name>
    <dbReference type="NCBI Taxonomy" id="27915"/>
    <lineage>
        <taxon>Eukaryota</taxon>
        <taxon>Metazoa</taxon>
        <taxon>Spiralia</taxon>
        <taxon>Lophotrochozoa</taxon>
        <taxon>Annelida</taxon>
        <taxon>Polychaeta</taxon>
        <taxon>Sedentaria</taxon>
        <taxon>Canalipalpata</taxon>
        <taxon>Sabellida</taxon>
        <taxon>Siboglinidae</taxon>
        <taxon>Ridgeia</taxon>
    </lineage>
</organism>
<comment type="subcellular location">
    <subcellularLocation>
        <location evidence="1">Nucleus</location>
    </subcellularLocation>
</comment>
<evidence type="ECO:0000313" key="16">
    <source>
        <dbReference type="EMBL" id="KAK2185697.1"/>
    </source>
</evidence>
<dbReference type="InterPro" id="IPR004181">
    <property type="entry name" value="Znf_MIZ"/>
</dbReference>
<evidence type="ECO:0000256" key="14">
    <source>
        <dbReference type="SAM" id="MobiDB-lite"/>
    </source>
</evidence>
<keyword evidence="10" id="KW-0539">Nucleus</keyword>
<evidence type="ECO:0000256" key="3">
    <source>
        <dbReference type="ARBA" id="ARBA00008212"/>
    </source>
</evidence>
<dbReference type="Gene3D" id="3.30.40.10">
    <property type="entry name" value="Zinc/RING finger domain, C3HC4 (zinc finger)"/>
    <property type="match status" value="1"/>
</dbReference>
<feature type="region of interest" description="Disordered" evidence="14">
    <location>
        <begin position="141"/>
        <end position="165"/>
    </location>
</feature>
<dbReference type="EMBL" id="JAODUO010000226">
    <property type="protein sequence ID" value="KAK2185697.1"/>
    <property type="molecule type" value="Genomic_DNA"/>
</dbReference>
<evidence type="ECO:0000256" key="11">
    <source>
        <dbReference type="ARBA" id="ARBA00031731"/>
    </source>
</evidence>
<dbReference type="PANTHER" id="PTHR21330">
    <property type="entry name" value="E3 SUMO-PROTEIN LIGASE NSE2"/>
    <property type="match status" value="1"/>
</dbReference>
<dbReference type="GO" id="GO:0016925">
    <property type="term" value="P:protein sumoylation"/>
    <property type="evidence" value="ECO:0007669"/>
    <property type="project" value="TreeGrafter"/>
</dbReference>
<feature type="domain" description="SP-RING-type" evidence="15">
    <location>
        <begin position="163"/>
        <end position="247"/>
    </location>
</feature>
<keyword evidence="17" id="KW-1185">Reference proteome</keyword>
<dbReference type="GO" id="GO:0061665">
    <property type="term" value="F:SUMO ligase activity"/>
    <property type="evidence" value="ECO:0007669"/>
    <property type="project" value="TreeGrafter"/>
</dbReference>
<evidence type="ECO:0000256" key="1">
    <source>
        <dbReference type="ARBA" id="ARBA00004123"/>
    </source>
</evidence>
<comment type="pathway">
    <text evidence="2">Protein modification; protein sumoylation.</text>
</comment>
<dbReference type="InterPro" id="IPR026846">
    <property type="entry name" value="Nse2(Mms21)"/>
</dbReference>
<keyword evidence="5" id="KW-0808">Transferase</keyword>